<feature type="domain" description="BTB" evidence="1">
    <location>
        <begin position="28"/>
        <end position="83"/>
    </location>
</feature>
<dbReference type="CDD" id="cd18186">
    <property type="entry name" value="BTB_POZ_ZBTB_KLHL-like"/>
    <property type="match status" value="1"/>
</dbReference>
<gene>
    <name evidence="2" type="ORF">N7460_005980</name>
</gene>
<name>A0AAD6IET6_PENCN</name>
<dbReference type="EMBL" id="JAQJZL010000004">
    <property type="protein sequence ID" value="KAJ6044625.1"/>
    <property type="molecule type" value="Genomic_DNA"/>
</dbReference>
<dbReference type="SUPFAM" id="SSF54695">
    <property type="entry name" value="POZ domain"/>
    <property type="match status" value="1"/>
</dbReference>
<evidence type="ECO:0000259" key="1">
    <source>
        <dbReference type="PROSITE" id="PS50097"/>
    </source>
</evidence>
<dbReference type="Gene3D" id="3.30.710.10">
    <property type="entry name" value="Potassium Channel Kv1.1, Chain A"/>
    <property type="match status" value="1"/>
</dbReference>
<dbReference type="PANTHER" id="PTHR47843:SF5">
    <property type="entry name" value="BTB_POZ DOMAIN PROTEIN"/>
    <property type="match status" value="1"/>
</dbReference>
<dbReference type="AlphaFoldDB" id="A0AAD6IET6"/>
<dbReference type="PANTHER" id="PTHR47843">
    <property type="entry name" value="BTB DOMAIN-CONTAINING PROTEIN-RELATED"/>
    <property type="match status" value="1"/>
</dbReference>
<dbReference type="PROSITE" id="PS50097">
    <property type="entry name" value="BTB"/>
    <property type="match status" value="1"/>
</dbReference>
<organism evidence="2 3">
    <name type="scientific">Penicillium canescens</name>
    <dbReference type="NCBI Taxonomy" id="5083"/>
    <lineage>
        <taxon>Eukaryota</taxon>
        <taxon>Fungi</taxon>
        <taxon>Dikarya</taxon>
        <taxon>Ascomycota</taxon>
        <taxon>Pezizomycotina</taxon>
        <taxon>Eurotiomycetes</taxon>
        <taxon>Eurotiomycetidae</taxon>
        <taxon>Eurotiales</taxon>
        <taxon>Aspergillaceae</taxon>
        <taxon>Penicillium</taxon>
    </lineage>
</organism>
<comment type="caution">
    <text evidence="2">The sequence shown here is derived from an EMBL/GenBank/DDBJ whole genome shotgun (WGS) entry which is preliminary data.</text>
</comment>
<evidence type="ECO:0000313" key="2">
    <source>
        <dbReference type="EMBL" id="KAJ6044625.1"/>
    </source>
</evidence>
<keyword evidence="3" id="KW-1185">Reference proteome</keyword>
<evidence type="ECO:0000313" key="3">
    <source>
        <dbReference type="Proteomes" id="UP001219568"/>
    </source>
</evidence>
<dbReference type="InterPro" id="IPR000210">
    <property type="entry name" value="BTB/POZ_dom"/>
</dbReference>
<dbReference type="InterPro" id="IPR011333">
    <property type="entry name" value="SKP1/BTB/POZ_sf"/>
</dbReference>
<dbReference type="Pfam" id="PF00651">
    <property type="entry name" value="BTB"/>
    <property type="match status" value="1"/>
</dbReference>
<sequence length="247" mass="28512">MEITALSVEGTDLFIHRLQDFWHSAAFSDLTVFTSDRTFQVHRLVLCVRSQVFCDLIVTDTQYALEMKDDHPHIIEAMMRSFYGLPYDAINKATSQMCPMLFNVMVYNIAAKYQLDYLKVQARLTFASCVQDLWASNSFLIAISEAYTATPREDRGLRDLIVAMCQTHRRDLREKQEFETLLADTPGLASDLVLLSRQRLPPNLSLEPRIVESYVCMDCLSKWQIQVGIVRDFLECPFCHHDQVLPF</sequence>
<protein>
    <recommendedName>
        <fullName evidence="1">BTB domain-containing protein</fullName>
    </recommendedName>
</protein>
<reference evidence="2" key="1">
    <citation type="journal article" date="2023" name="IMA Fungus">
        <title>Comparative genomic study of the Penicillium genus elucidates a diverse pangenome and 15 lateral gene transfer events.</title>
        <authorList>
            <person name="Petersen C."/>
            <person name="Sorensen T."/>
            <person name="Nielsen M.R."/>
            <person name="Sondergaard T.E."/>
            <person name="Sorensen J.L."/>
            <person name="Fitzpatrick D.A."/>
            <person name="Frisvad J.C."/>
            <person name="Nielsen K.L."/>
        </authorList>
    </citation>
    <scope>NUCLEOTIDE SEQUENCE</scope>
    <source>
        <strain evidence="2">IBT 15450</strain>
    </source>
</reference>
<reference evidence="2" key="2">
    <citation type="submission" date="2023-01" db="EMBL/GenBank/DDBJ databases">
        <authorList>
            <person name="Petersen C."/>
        </authorList>
    </citation>
    <scope>NUCLEOTIDE SEQUENCE</scope>
    <source>
        <strain evidence="2">IBT 15450</strain>
    </source>
</reference>
<accession>A0AAD6IET6</accession>
<proteinExistence type="predicted"/>
<dbReference type="Proteomes" id="UP001219568">
    <property type="component" value="Unassembled WGS sequence"/>
</dbReference>